<sequence length="170" mass="18733">MVVQRVSSQALGLRQEDPLSPLLFVIVMEALSRMILALVTNGSISGFQIGSPNRGNTTISHLLFAYDTLIMCEADQAQLRVVKALLLCFEVVSGLKVNYDKFEFVPIGKVQDIRELAGILSCKIAYLPMTYLGFLLGIAPSTKDATVAEIMEVSGRNIHWNINFNRAAQE</sequence>
<dbReference type="PANTHER" id="PTHR33116:SF78">
    <property type="entry name" value="OS12G0587133 PROTEIN"/>
    <property type="match status" value="1"/>
</dbReference>
<organism evidence="1 2">
    <name type="scientific">Juglans regia</name>
    <name type="common">English walnut</name>
    <dbReference type="NCBI Taxonomy" id="51240"/>
    <lineage>
        <taxon>Eukaryota</taxon>
        <taxon>Viridiplantae</taxon>
        <taxon>Streptophyta</taxon>
        <taxon>Embryophyta</taxon>
        <taxon>Tracheophyta</taxon>
        <taxon>Spermatophyta</taxon>
        <taxon>Magnoliopsida</taxon>
        <taxon>eudicotyledons</taxon>
        <taxon>Gunneridae</taxon>
        <taxon>Pentapetalae</taxon>
        <taxon>rosids</taxon>
        <taxon>fabids</taxon>
        <taxon>Fagales</taxon>
        <taxon>Juglandaceae</taxon>
        <taxon>Juglans</taxon>
    </lineage>
</organism>
<dbReference type="Gramene" id="Jr01_16340_p1">
    <property type="protein sequence ID" value="cds.Jr01_16340_p1"/>
    <property type="gene ID" value="Jr01_16340"/>
</dbReference>
<dbReference type="KEGG" id="jre:109013285"/>
<dbReference type="PROSITE" id="PS50878">
    <property type="entry name" value="RT_POL"/>
    <property type="match status" value="1"/>
</dbReference>
<reference evidence="2" key="1">
    <citation type="submission" date="2025-08" db="UniProtKB">
        <authorList>
            <consortium name="RefSeq"/>
        </authorList>
    </citation>
    <scope>IDENTIFICATION</scope>
    <source>
        <tissue evidence="2">Leaves</tissue>
    </source>
</reference>
<evidence type="ECO:0000313" key="2">
    <source>
        <dbReference type="RefSeq" id="XP_018850868.1"/>
    </source>
</evidence>
<dbReference type="PANTHER" id="PTHR33116">
    <property type="entry name" value="REVERSE TRANSCRIPTASE ZINC-BINDING DOMAIN-CONTAINING PROTEIN-RELATED-RELATED"/>
    <property type="match status" value="1"/>
</dbReference>
<dbReference type="AlphaFoldDB" id="A0A2I4H400"/>
<dbReference type="OrthoDB" id="1932527at2759"/>
<gene>
    <name evidence="2" type="primary">LOC109013285</name>
</gene>
<dbReference type="GeneID" id="109013285"/>
<dbReference type="InterPro" id="IPR000477">
    <property type="entry name" value="RT_dom"/>
</dbReference>
<protein>
    <submittedName>
        <fullName evidence="2">Uncharacterized protein LOC109013285</fullName>
    </submittedName>
</protein>
<dbReference type="Proteomes" id="UP000235220">
    <property type="component" value="Chromosome 1"/>
</dbReference>
<accession>A0A2I4H400</accession>
<evidence type="ECO:0000313" key="1">
    <source>
        <dbReference type="Proteomes" id="UP000235220"/>
    </source>
</evidence>
<dbReference type="STRING" id="51240.A0A2I4H400"/>
<name>A0A2I4H400_JUGRE</name>
<dbReference type="Pfam" id="PF00078">
    <property type="entry name" value="RVT_1"/>
    <property type="match status" value="1"/>
</dbReference>
<proteinExistence type="predicted"/>
<dbReference type="RefSeq" id="XP_018850868.1">
    <property type="nucleotide sequence ID" value="XM_018995323.1"/>
</dbReference>
<keyword evidence="1" id="KW-1185">Reference proteome</keyword>